<sequence>MADLRQLKRRLEAVGVLPPGSHNDHERWRDCLTKLCSKYLGPESPQPKEDSEKLPLPTEVQLAALQVRVEERRKRVLDLDLDLSTLSKREEKMRRVAEDDPLLQKRSREDFVQCLRQVRGRIGSIQEEEFNDGLDLSGFVEKLKGVLDEVT</sequence>
<reference evidence="2 3" key="2">
    <citation type="submission" date="2024-05" db="EMBL/GenBank/DDBJ databases">
        <authorList>
            <person name="Chen Y."/>
            <person name="Shah S."/>
            <person name="Dougan E. K."/>
            <person name="Thang M."/>
            <person name="Chan C."/>
        </authorList>
    </citation>
    <scope>NUCLEOTIDE SEQUENCE [LARGE SCALE GENOMIC DNA]</scope>
</reference>
<protein>
    <submittedName>
        <fullName evidence="1">Uncharacterized protein</fullName>
    </submittedName>
</protein>
<keyword evidence="3" id="KW-1185">Reference proteome</keyword>
<dbReference type="AlphaFoldDB" id="A0A9P1CGU3"/>
<dbReference type="Proteomes" id="UP001152797">
    <property type="component" value="Unassembled WGS sequence"/>
</dbReference>
<name>A0A9P1CGU3_9DINO</name>
<dbReference type="EMBL" id="CAMXCT030001429">
    <property type="protein sequence ID" value="CAL4777308.1"/>
    <property type="molecule type" value="Genomic_DNA"/>
</dbReference>
<gene>
    <name evidence="1" type="ORF">C1SCF055_LOCUS17019</name>
</gene>
<dbReference type="EMBL" id="CAMXCT020001429">
    <property type="protein sequence ID" value="CAL1143371.1"/>
    <property type="molecule type" value="Genomic_DNA"/>
</dbReference>
<evidence type="ECO:0000313" key="1">
    <source>
        <dbReference type="EMBL" id="CAI3989996.1"/>
    </source>
</evidence>
<evidence type="ECO:0000313" key="3">
    <source>
        <dbReference type="Proteomes" id="UP001152797"/>
    </source>
</evidence>
<dbReference type="EMBL" id="CAMXCT010001429">
    <property type="protein sequence ID" value="CAI3989996.1"/>
    <property type="molecule type" value="Genomic_DNA"/>
</dbReference>
<accession>A0A9P1CGU3</accession>
<organism evidence="1">
    <name type="scientific">Cladocopium goreaui</name>
    <dbReference type="NCBI Taxonomy" id="2562237"/>
    <lineage>
        <taxon>Eukaryota</taxon>
        <taxon>Sar</taxon>
        <taxon>Alveolata</taxon>
        <taxon>Dinophyceae</taxon>
        <taxon>Suessiales</taxon>
        <taxon>Symbiodiniaceae</taxon>
        <taxon>Cladocopium</taxon>
    </lineage>
</organism>
<comment type="caution">
    <text evidence="1">The sequence shown here is derived from an EMBL/GenBank/DDBJ whole genome shotgun (WGS) entry which is preliminary data.</text>
</comment>
<evidence type="ECO:0000313" key="2">
    <source>
        <dbReference type="EMBL" id="CAL4777308.1"/>
    </source>
</evidence>
<proteinExistence type="predicted"/>
<reference evidence="1" key="1">
    <citation type="submission" date="2022-10" db="EMBL/GenBank/DDBJ databases">
        <authorList>
            <person name="Chen Y."/>
            <person name="Dougan E. K."/>
            <person name="Chan C."/>
            <person name="Rhodes N."/>
            <person name="Thang M."/>
        </authorList>
    </citation>
    <scope>NUCLEOTIDE SEQUENCE</scope>
</reference>